<reference evidence="1 2" key="1">
    <citation type="submission" date="2018-02" db="EMBL/GenBank/DDBJ databases">
        <title>The genomes of Aspergillus section Nigri reveals drivers in fungal speciation.</title>
        <authorList>
            <consortium name="DOE Joint Genome Institute"/>
            <person name="Vesth T.C."/>
            <person name="Nybo J."/>
            <person name="Theobald S."/>
            <person name="Brandl J."/>
            <person name="Frisvad J.C."/>
            <person name="Nielsen K.F."/>
            <person name="Lyhne E.K."/>
            <person name="Kogle M.E."/>
            <person name="Kuo A."/>
            <person name="Riley R."/>
            <person name="Clum A."/>
            <person name="Nolan M."/>
            <person name="Lipzen A."/>
            <person name="Salamov A."/>
            <person name="Henrissat B."/>
            <person name="Wiebenga A."/>
            <person name="De vries R.P."/>
            <person name="Grigoriev I.V."/>
            <person name="Mortensen U.H."/>
            <person name="Andersen M.R."/>
            <person name="Baker S.E."/>
        </authorList>
    </citation>
    <scope>NUCLEOTIDE SEQUENCE [LARGE SCALE GENOMIC DNA]</scope>
    <source>
        <strain evidence="1 2">CBS 101889</strain>
    </source>
</reference>
<dbReference type="InterPro" id="IPR018531">
    <property type="entry name" value="DUF1993"/>
</dbReference>
<gene>
    <name evidence="1" type="ORF">BO97DRAFT_402014</name>
</gene>
<dbReference type="PANTHER" id="PTHR36922:SF1">
    <property type="entry name" value="DUF1993 DOMAIN-CONTAINING PROTEIN"/>
    <property type="match status" value="1"/>
</dbReference>
<dbReference type="PANTHER" id="PTHR36922">
    <property type="entry name" value="BLL2446 PROTEIN"/>
    <property type="match status" value="1"/>
</dbReference>
<dbReference type="Proteomes" id="UP000248961">
    <property type="component" value="Unassembled WGS sequence"/>
</dbReference>
<dbReference type="RefSeq" id="XP_025556555.1">
    <property type="nucleotide sequence ID" value="XM_025694389.1"/>
</dbReference>
<dbReference type="SUPFAM" id="SSF109854">
    <property type="entry name" value="DinB/YfiT-like putative metalloenzymes"/>
    <property type="match status" value="1"/>
</dbReference>
<protein>
    <recommendedName>
        <fullName evidence="3">DUF1993 domain-containing protein</fullName>
    </recommendedName>
</protein>
<dbReference type="VEuPathDB" id="FungiDB:BO97DRAFT_402014"/>
<organism evidence="1 2">
    <name type="scientific">Aspergillus homomorphus (strain CBS 101889)</name>
    <dbReference type="NCBI Taxonomy" id="1450537"/>
    <lineage>
        <taxon>Eukaryota</taxon>
        <taxon>Fungi</taxon>
        <taxon>Dikarya</taxon>
        <taxon>Ascomycota</taxon>
        <taxon>Pezizomycotina</taxon>
        <taxon>Eurotiomycetes</taxon>
        <taxon>Eurotiomycetidae</taxon>
        <taxon>Eurotiales</taxon>
        <taxon>Aspergillaceae</taxon>
        <taxon>Aspergillus</taxon>
        <taxon>Aspergillus subgen. Circumdati</taxon>
    </lineage>
</organism>
<proteinExistence type="predicted"/>
<dbReference type="GeneID" id="37198678"/>
<dbReference type="InterPro" id="IPR034660">
    <property type="entry name" value="DinB/YfiT-like"/>
</dbReference>
<dbReference type="EMBL" id="KZ824267">
    <property type="protein sequence ID" value="RAL17401.1"/>
    <property type="molecule type" value="Genomic_DNA"/>
</dbReference>
<dbReference type="Pfam" id="PF09351">
    <property type="entry name" value="DUF1993"/>
    <property type="match status" value="1"/>
</dbReference>
<sequence length="176" mass="19170">MAHTLYDGTIVVLEGILRTLSHILSAAETQRPNDPDSFLAARLHDDMYPLADQIRLATKFSALLAARLTAQPEPTAYDNNPTTLAEGQDRIAMVLKLLREADKAVVNAQGEESKPTPMGPGVTVEMSGAKYAHLVVLPNVYFHLTTAYGILRKEGVPLGKRDYYEGFFPGMAGGNK</sequence>
<accession>A0A395IBK0</accession>
<dbReference type="AlphaFoldDB" id="A0A395IBK0"/>
<evidence type="ECO:0000313" key="1">
    <source>
        <dbReference type="EMBL" id="RAL17401.1"/>
    </source>
</evidence>
<keyword evidence="2" id="KW-1185">Reference proteome</keyword>
<dbReference type="OrthoDB" id="3724345at2759"/>
<dbReference type="STRING" id="1450537.A0A395IBK0"/>
<evidence type="ECO:0008006" key="3">
    <source>
        <dbReference type="Google" id="ProtNLM"/>
    </source>
</evidence>
<name>A0A395IBK0_ASPHC</name>
<evidence type="ECO:0000313" key="2">
    <source>
        <dbReference type="Proteomes" id="UP000248961"/>
    </source>
</evidence>
<dbReference type="Gene3D" id="1.20.120.450">
    <property type="entry name" value="dinb family like domain"/>
    <property type="match status" value="1"/>
</dbReference>